<proteinExistence type="predicted"/>
<name>A0A8D8RXB1_9HEMI</name>
<protein>
    <submittedName>
        <fullName evidence="1">Uncharacterized protein</fullName>
    </submittedName>
</protein>
<sequence>MGAKSRTDTVRTFYIAVVKSTCHRVAHNTIANRSRFDFPCIIECPSDTLFINGHTLCMTFFSTLRKNRTGSGTMVIPFQLKENVNQIIQTLINLSYQVELFQSIVERL</sequence>
<reference evidence="1" key="1">
    <citation type="submission" date="2021-05" db="EMBL/GenBank/DDBJ databases">
        <authorList>
            <person name="Alioto T."/>
            <person name="Alioto T."/>
            <person name="Gomez Garrido J."/>
        </authorList>
    </citation>
    <scope>NUCLEOTIDE SEQUENCE</scope>
</reference>
<dbReference type="AlphaFoldDB" id="A0A8D8RXB1"/>
<organism evidence="1">
    <name type="scientific">Cacopsylla melanoneura</name>
    <dbReference type="NCBI Taxonomy" id="428564"/>
    <lineage>
        <taxon>Eukaryota</taxon>
        <taxon>Metazoa</taxon>
        <taxon>Ecdysozoa</taxon>
        <taxon>Arthropoda</taxon>
        <taxon>Hexapoda</taxon>
        <taxon>Insecta</taxon>
        <taxon>Pterygota</taxon>
        <taxon>Neoptera</taxon>
        <taxon>Paraneoptera</taxon>
        <taxon>Hemiptera</taxon>
        <taxon>Sternorrhyncha</taxon>
        <taxon>Psylloidea</taxon>
        <taxon>Psyllidae</taxon>
        <taxon>Psyllinae</taxon>
        <taxon>Cacopsylla</taxon>
    </lineage>
</organism>
<evidence type="ECO:0000313" key="1">
    <source>
        <dbReference type="EMBL" id="CAG6659349.1"/>
    </source>
</evidence>
<dbReference type="EMBL" id="HBUF01193915">
    <property type="protein sequence ID" value="CAG6659349.1"/>
    <property type="molecule type" value="Transcribed_RNA"/>
</dbReference>
<accession>A0A8D8RXB1</accession>